<evidence type="ECO:0000313" key="12">
    <source>
        <dbReference type="Proteomes" id="UP000005954"/>
    </source>
</evidence>
<reference evidence="11 12" key="1">
    <citation type="submission" date="2005-12" db="EMBL/GenBank/DDBJ databases">
        <authorList>
            <person name="Moran M.A."/>
            <person name="Ferriera S."/>
            <person name="Johnson J."/>
            <person name="Kravitz S."/>
            <person name="Halpern A."/>
            <person name="Remington K."/>
            <person name="Beeson K."/>
            <person name="Tran B."/>
            <person name="Rogers Y.-H."/>
            <person name="Friedman R."/>
            <person name="Venter J.C."/>
        </authorList>
    </citation>
    <scope>NUCLEOTIDE SEQUENCE [LARGE SCALE GENOMIC DNA]</scope>
    <source>
        <strain evidence="12">ATCC BAA-591 / DSM 15170 / ISM</strain>
    </source>
</reference>
<accession>A3SLN0</accession>
<dbReference type="STRING" id="89187.ISM_08190"/>
<evidence type="ECO:0000256" key="6">
    <source>
        <dbReference type="ARBA" id="ARBA00023136"/>
    </source>
</evidence>
<organism evidence="11 12">
    <name type="scientific">Roseovarius nubinhibens (strain ATCC BAA-591 / DSM 15170 / ISM)</name>
    <dbReference type="NCBI Taxonomy" id="89187"/>
    <lineage>
        <taxon>Bacteria</taxon>
        <taxon>Pseudomonadati</taxon>
        <taxon>Pseudomonadota</taxon>
        <taxon>Alphaproteobacteria</taxon>
        <taxon>Rhodobacterales</taxon>
        <taxon>Roseobacteraceae</taxon>
        <taxon>Roseovarius</taxon>
    </lineage>
</organism>
<keyword evidence="5 10" id="KW-1133">Transmembrane helix</keyword>
<evidence type="ECO:0000313" key="11">
    <source>
        <dbReference type="EMBL" id="EAP78261.1"/>
    </source>
</evidence>
<dbReference type="eggNOG" id="COG2076">
    <property type="taxonomic scope" value="Bacteria"/>
</dbReference>
<evidence type="ECO:0000256" key="10">
    <source>
        <dbReference type="SAM" id="Phobius"/>
    </source>
</evidence>
<dbReference type="GO" id="GO:0005886">
    <property type="term" value="C:plasma membrane"/>
    <property type="evidence" value="ECO:0007669"/>
    <property type="project" value="UniProtKB-SubCell"/>
</dbReference>
<keyword evidence="6 10" id="KW-0472">Membrane</keyword>
<dbReference type="Gene3D" id="1.10.3730.20">
    <property type="match status" value="1"/>
</dbReference>
<evidence type="ECO:0000256" key="1">
    <source>
        <dbReference type="ARBA" id="ARBA00004651"/>
    </source>
</evidence>
<dbReference type="HOGENOM" id="CLU_133067_1_2_5"/>
<dbReference type="PANTHER" id="PTHR30561:SF0">
    <property type="entry name" value="GUANIDINIUM EXPORTER"/>
    <property type="match status" value="1"/>
</dbReference>
<dbReference type="FunFam" id="1.10.3730.20:FF:000001">
    <property type="entry name" value="Quaternary ammonium compound resistance transporter SugE"/>
    <property type="match status" value="1"/>
</dbReference>
<dbReference type="InterPro" id="IPR037185">
    <property type="entry name" value="EmrE-like"/>
</dbReference>
<evidence type="ECO:0000256" key="9">
    <source>
        <dbReference type="RuleBase" id="RU003942"/>
    </source>
</evidence>
<evidence type="ECO:0000256" key="3">
    <source>
        <dbReference type="ARBA" id="ARBA00022475"/>
    </source>
</evidence>
<dbReference type="GO" id="GO:0022857">
    <property type="term" value="F:transmembrane transporter activity"/>
    <property type="evidence" value="ECO:0007669"/>
    <property type="project" value="InterPro"/>
</dbReference>
<feature type="transmembrane region" description="Helical" evidence="10">
    <location>
        <begin position="59"/>
        <end position="78"/>
    </location>
</feature>
<dbReference type="SUPFAM" id="SSF103481">
    <property type="entry name" value="Multidrug resistance efflux transporter EmrE"/>
    <property type="match status" value="1"/>
</dbReference>
<evidence type="ECO:0000256" key="7">
    <source>
        <dbReference type="ARBA" id="ARBA00038151"/>
    </source>
</evidence>
<dbReference type="PANTHER" id="PTHR30561">
    <property type="entry name" value="SMR FAMILY PROTON-DEPENDENT DRUG EFFLUX TRANSPORTER SUGE"/>
    <property type="match status" value="1"/>
</dbReference>
<evidence type="ECO:0000256" key="2">
    <source>
        <dbReference type="ARBA" id="ARBA00022448"/>
    </source>
</evidence>
<name>A3SLN0_ROSNI</name>
<dbReference type="Pfam" id="PF00893">
    <property type="entry name" value="Multi_Drug_Res"/>
    <property type="match status" value="1"/>
</dbReference>
<comment type="similarity">
    <text evidence="7">Belongs to the drug/metabolite transporter (DMT) superfamily. Small multidrug resistance (SMR) (TC 2.A.7.1) family. Gdx/SugE subfamily.</text>
</comment>
<keyword evidence="12" id="KW-1185">Reference proteome</keyword>
<dbReference type="InterPro" id="IPR000390">
    <property type="entry name" value="Small_drug/metabolite_transptr"/>
</dbReference>
<dbReference type="Proteomes" id="UP000005954">
    <property type="component" value="Unassembled WGS sequence"/>
</dbReference>
<dbReference type="GO" id="GO:1990961">
    <property type="term" value="P:xenobiotic detoxification by transmembrane export across the plasma membrane"/>
    <property type="evidence" value="ECO:0007669"/>
    <property type="project" value="UniProtKB-ARBA"/>
</dbReference>
<keyword evidence="4 9" id="KW-0812">Transmembrane</keyword>
<comment type="subcellular location">
    <subcellularLocation>
        <location evidence="1 9">Cell membrane</location>
        <topology evidence="1 9">Multi-pass membrane protein</topology>
    </subcellularLocation>
</comment>
<feature type="transmembrane region" description="Helical" evidence="10">
    <location>
        <begin position="29"/>
        <end position="47"/>
    </location>
</feature>
<evidence type="ECO:0000256" key="5">
    <source>
        <dbReference type="ARBA" id="ARBA00022989"/>
    </source>
</evidence>
<dbReference type="RefSeq" id="WP_009813661.1">
    <property type="nucleotide sequence ID" value="NZ_CH724156.1"/>
</dbReference>
<comment type="caution">
    <text evidence="11">The sequence shown here is derived from an EMBL/GenBank/DDBJ whole genome shotgun (WGS) entry which is preliminary data.</text>
</comment>
<evidence type="ECO:0000256" key="4">
    <source>
        <dbReference type="ARBA" id="ARBA00022692"/>
    </source>
</evidence>
<gene>
    <name evidence="11" type="ORF">ISM_08190</name>
</gene>
<proteinExistence type="inferred from homology"/>
<dbReference type="AlphaFoldDB" id="A3SLN0"/>
<feature type="transmembrane region" description="Helical" evidence="10">
    <location>
        <begin position="84"/>
        <end position="103"/>
    </location>
</feature>
<sequence>MAWIILCFAGLLEIGWAMGLKLSDGFTRLVPTVLTLALAVFSIYLVGLSARSIPVGTAYAVWAGIGAVGTVIFGIVIFAEPVSLMRMACVGLIVAGIVGLKLVDGSA</sequence>
<dbReference type="OrthoDB" id="9808638at2"/>
<protein>
    <recommendedName>
        <fullName evidence="8">Guanidinium exporter</fullName>
    </recommendedName>
</protein>
<dbReference type="InterPro" id="IPR045324">
    <property type="entry name" value="Small_multidrug_res"/>
</dbReference>
<dbReference type="EMBL" id="AALY01000001">
    <property type="protein sequence ID" value="EAP78261.1"/>
    <property type="molecule type" value="Genomic_DNA"/>
</dbReference>
<keyword evidence="2" id="KW-0813">Transport</keyword>
<keyword evidence="3" id="KW-1003">Cell membrane</keyword>
<evidence type="ECO:0000256" key="8">
    <source>
        <dbReference type="ARBA" id="ARBA00039168"/>
    </source>
</evidence>